<accession>A0A8S2XI05</accession>
<sequence>MHVIPKPSQKTGECYKHLEFRYSFSAVELIMAKQRTYSERILNGIARSIYHKYLYSKQEVCITSYFIKTTVLWLCETENIDAINEQNYDLLTK</sequence>
<dbReference type="AlphaFoldDB" id="A0A8S2XI05"/>
<protein>
    <submittedName>
        <fullName evidence="1">Uncharacterized protein</fullName>
    </submittedName>
</protein>
<proteinExistence type="predicted"/>
<gene>
    <name evidence="1" type="ORF">TMI583_LOCUS47865</name>
</gene>
<feature type="non-terminal residue" evidence="1">
    <location>
        <position position="93"/>
    </location>
</feature>
<organism evidence="1 2">
    <name type="scientific">Didymodactylos carnosus</name>
    <dbReference type="NCBI Taxonomy" id="1234261"/>
    <lineage>
        <taxon>Eukaryota</taxon>
        <taxon>Metazoa</taxon>
        <taxon>Spiralia</taxon>
        <taxon>Gnathifera</taxon>
        <taxon>Rotifera</taxon>
        <taxon>Eurotatoria</taxon>
        <taxon>Bdelloidea</taxon>
        <taxon>Philodinida</taxon>
        <taxon>Philodinidae</taxon>
        <taxon>Didymodactylos</taxon>
    </lineage>
</organism>
<comment type="caution">
    <text evidence="1">The sequence shown here is derived from an EMBL/GenBank/DDBJ whole genome shotgun (WGS) entry which is preliminary data.</text>
</comment>
<dbReference type="Gene3D" id="1.10.1410.40">
    <property type="match status" value="1"/>
</dbReference>
<evidence type="ECO:0000313" key="1">
    <source>
        <dbReference type="EMBL" id="CAF4498744.1"/>
    </source>
</evidence>
<reference evidence="1" key="1">
    <citation type="submission" date="2021-02" db="EMBL/GenBank/DDBJ databases">
        <authorList>
            <person name="Nowell W R."/>
        </authorList>
    </citation>
    <scope>NUCLEOTIDE SEQUENCE</scope>
</reference>
<evidence type="ECO:0000313" key="2">
    <source>
        <dbReference type="Proteomes" id="UP000682733"/>
    </source>
</evidence>
<name>A0A8S2XI05_9BILA</name>
<dbReference type="EMBL" id="CAJOBA010094747">
    <property type="protein sequence ID" value="CAF4498744.1"/>
    <property type="molecule type" value="Genomic_DNA"/>
</dbReference>
<dbReference type="Proteomes" id="UP000682733">
    <property type="component" value="Unassembled WGS sequence"/>
</dbReference>